<protein>
    <submittedName>
        <fullName evidence="1">Uncharacterized protein</fullName>
    </submittedName>
</protein>
<dbReference type="EMBL" id="PVTF01000017">
    <property type="protein sequence ID" value="PRY34254.1"/>
    <property type="molecule type" value="Genomic_DNA"/>
</dbReference>
<gene>
    <name evidence="1" type="ORF">CLV43_11727</name>
</gene>
<reference evidence="1 2" key="1">
    <citation type="submission" date="2018-03" db="EMBL/GenBank/DDBJ databases">
        <title>Genomic Encyclopedia of Archaeal and Bacterial Type Strains, Phase II (KMG-II): from individual species to whole genera.</title>
        <authorList>
            <person name="Goeker M."/>
        </authorList>
    </citation>
    <scope>NUCLEOTIDE SEQUENCE [LARGE SCALE GENOMIC DNA]</scope>
    <source>
        <strain evidence="1 2">DSM 44720</strain>
    </source>
</reference>
<dbReference type="RefSeq" id="WP_146175101.1">
    <property type="nucleotide sequence ID" value="NZ_PVTF01000017.1"/>
</dbReference>
<evidence type="ECO:0000313" key="2">
    <source>
        <dbReference type="Proteomes" id="UP000239494"/>
    </source>
</evidence>
<evidence type="ECO:0000313" key="1">
    <source>
        <dbReference type="EMBL" id="PRY34254.1"/>
    </source>
</evidence>
<dbReference type="Proteomes" id="UP000239494">
    <property type="component" value="Unassembled WGS sequence"/>
</dbReference>
<name>A0A2T0SLG8_9PSEU</name>
<dbReference type="OrthoDB" id="3805675at2"/>
<proteinExistence type="predicted"/>
<accession>A0A2T0SLG8</accession>
<keyword evidence="2" id="KW-1185">Reference proteome</keyword>
<dbReference type="AlphaFoldDB" id="A0A2T0SLG8"/>
<comment type="caution">
    <text evidence="1">The sequence shown here is derived from an EMBL/GenBank/DDBJ whole genome shotgun (WGS) entry which is preliminary data.</text>
</comment>
<sequence>MAVSSEVLMDELKALRRGRGVQAPGIDRLVGPALREVCGIGEHDGAEVVREKVVGWVAGSVRALPEDLRLAVTTPLALNPEAQHVFLAHRVQWLAELMGRDARTVRRRIDDGLTRLVEAAVRPGARRGRGARDGWRVGRLQVLLRLDGPVPLCTERWTVVAEEDGVQEVPWPGPVPESTGEQDVRVAHGAVLMSGERSPARRPGFRVRLPRSLRAGESHEFALDVRMPRVQALRPAHVFRTPRPCDRLDLVVRFDVDRPPALVTRVGGEFDGAVAVNSVGEVEVTFLDTVPGREYGIRCVADARSRTERRTG</sequence>
<organism evidence="1 2">
    <name type="scientific">Umezawaea tangerina</name>
    <dbReference type="NCBI Taxonomy" id="84725"/>
    <lineage>
        <taxon>Bacteria</taxon>
        <taxon>Bacillati</taxon>
        <taxon>Actinomycetota</taxon>
        <taxon>Actinomycetes</taxon>
        <taxon>Pseudonocardiales</taxon>
        <taxon>Pseudonocardiaceae</taxon>
        <taxon>Umezawaea</taxon>
    </lineage>
</organism>